<evidence type="ECO:0000313" key="2">
    <source>
        <dbReference type="EMBL" id="GGE11651.1"/>
    </source>
</evidence>
<reference evidence="2 3" key="1">
    <citation type="journal article" date="2014" name="Int. J. Syst. Evol. Microbiol.">
        <title>Complete genome sequence of Corynebacterium casei LMG S-19264T (=DSM 44701T), isolated from a smear-ripened cheese.</title>
        <authorList>
            <consortium name="US DOE Joint Genome Institute (JGI-PGF)"/>
            <person name="Walter F."/>
            <person name="Albersmeier A."/>
            <person name="Kalinowski J."/>
            <person name="Ruckert C."/>
        </authorList>
    </citation>
    <scope>NUCLEOTIDE SEQUENCE [LARGE SCALE GENOMIC DNA]</scope>
    <source>
        <strain evidence="2 3">CGMCC 1.12925</strain>
    </source>
</reference>
<proteinExistence type="predicted"/>
<feature type="domain" description="Smr" evidence="1">
    <location>
        <begin position="129"/>
        <end position="181"/>
    </location>
</feature>
<evidence type="ECO:0000313" key="3">
    <source>
        <dbReference type="Proteomes" id="UP000599688"/>
    </source>
</evidence>
<dbReference type="InterPro" id="IPR002625">
    <property type="entry name" value="Smr_dom"/>
</dbReference>
<dbReference type="Gene3D" id="3.30.1370.110">
    <property type="match status" value="1"/>
</dbReference>
<evidence type="ECO:0000259" key="1">
    <source>
        <dbReference type="PROSITE" id="PS50828"/>
    </source>
</evidence>
<sequence length="184" mass="21084">MTNKKFAVGDLVAWIDEDLKGKVLASKNDGFVVETNEGFEMHANANELVLLPAQINFEIDNKALQDVKKSELQQKKTLHTIVKHKKSKQEALEVDLHIHELIDNTKNMSNFDMLNIQLDTAKRQIQFAKQKRIKRVILIHGVGQGVLKAELESLLRRDEEVNFYDADYKTYGLGATEVYIYENV</sequence>
<dbReference type="AlphaFoldDB" id="A0A916ZSC1"/>
<dbReference type="InterPro" id="IPR036063">
    <property type="entry name" value="Smr_dom_sf"/>
</dbReference>
<comment type="caution">
    <text evidence="2">The sequence shown here is derived from an EMBL/GenBank/DDBJ whole genome shotgun (WGS) entry which is preliminary data.</text>
</comment>
<dbReference type="PROSITE" id="PS50828">
    <property type="entry name" value="SMR"/>
    <property type="match status" value="1"/>
</dbReference>
<dbReference type="EMBL" id="BMGL01000006">
    <property type="protein sequence ID" value="GGE11651.1"/>
    <property type="molecule type" value="Genomic_DNA"/>
</dbReference>
<dbReference type="RefSeq" id="WP_188405847.1">
    <property type="nucleotide sequence ID" value="NZ_BMGL01000006.1"/>
</dbReference>
<protein>
    <recommendedName>
        <fullName evidence="1">Smr domain-containing protein</fullName>
    </recommendedName>
</protein>
<name>A0A916ZSC1_9FLAO</name>
<organism evidence="2 3">
    <name type="scientific">Psychroflexus salis</name>
    <dbReference type="NCBI Taxonomy" id="1526574"/>
    <lineage>
        <taxon>Bacteria</taxon>
        <taxon>Pseudomonadati</taxon>
        <taxon>Bacteroidota</taxon>
        <taxon>Flavobacteriia</taxon>
        <taxon>Flavobacteriales</taxon>
        <taxon>Flavobacteriaceae</taxon>
        <taxon>Psychroflexus</taxon>
    </lineage>
</organism>
<gene>
    <name evidence="2" type="ORF">GCM10010831_11350</name>
</gene>
<accession>A0A916ZSC1</accession>
<dbReference type="Pfam" id="PF01713">
    <property type="entry name" value="Smr"/>
    <property type="match status" value="1"/>
</dbReference>
<dbReference type="Proteomes" id="UP000599688">
    <property type="component" value="Unassembled WGS sequence"/>
</dbReference>
<keyword evidence="3" id="KW-1185">Reference proteome</keyword>